<proteinExistence type="predicted"/>
<feature type="region of interest" description="Disordered" evidence="1">
    <location>
        <begin position="392"/>
        <end position="481"/>
    </location>
</feature>
<feature type="region of interest" description="Disordered" evidence="1">
    <location>
        <begin position="83"/>
        <end position="113"/>
    </location>
</feature>
<reference evidence="2 3" key="1">
    <citation type="journal article" date="2020" name="Genome Biol. Evol.">
        <title>A new high-quality draft genome assembly of the Chinese cordyceps Ophiocordyceps sinensis.</title>
        <authorList>
            <person name="Shu R."/>
            <person name="Zhang J."/>
            <person name="Meng Q."/>
            <person name="Zhang H."/>
            <person name="Zhou G."/>
            <person name="Li M."/>
            <person name="Wu P."/>
            <person name="Zhao Y."/>
            <person name="Chen C."/>
            <person name="Qin Q."/>
        </authorList>
    </citation>
    <scope>NUCLEOTIDE SEQUENCE [LARGE SCALE GENOMIC DNA]</scope>
    <source>
        <strain evidence="2 3">IOZ07</strain>
    </source>
</reference>
<evidence type="ECO:0000256" key="1">
    <source>
        <dbReference type="SAM" id="MobiDB-lite"/>
    </source>
</evidence>
<feature type="compositionally biased region" description="Polar residues" evidence="1">
    <location>
        <begin position="93"/>
        <end position="108"/>
    </location>
</feature>
<dbReference type="OrthoDB" id="5419928at2759"/>
<organism evidence="2 3">
    <name type="scientific">Ophiocordyceps sinensis</name>
    <dbReference type="NCBI Taxonomy" id="72228"/>
    <lineage>
        <taxon>Eukaryota</taxon>
        <taxon>Fungi</taxon>
        <taxon>Dikarya</taxon>
        <taxon>Ascomycota</taxon>
        <taxon>Pezizomycotina</taxon>
        <taxon>Sordariomycetes</taxon>
        <taxon>Hypocreomycetidae</taxon>
        <taxon>Hypocreales</taxon>
        <taxon>Ophiocordycipitaceae</taxon>
        <taxon>Ophiocordyceps</taxon>
    </lineage>
</organism>
<feature type="compositionally biased region" description="Basic and acidic residues" evidence="1">
    <location>
        <begin position="392"/>
        <end position="401"/>
    </location>
</feature>
<evidence type="ECO:0000313" key="2">
    <source>
        <dbReference type="EMBL" id="KAF4505686.1"/>
    </source>
</evidence>
<dbReference type="Proteomes" id="UP000557566">
    <property type="component" value="Unassembled WGS sequence"/>
</dbReference>
<dbReference type="AlphaFoldDB" id="A0A8H4LVI4"/>
<accession>A0A8H4LVI4</accession>
<feature type="compositionally biased region" description="Polar residues" evidence="1">
    <location>
        <begin position="563"/>
        <end position="574"/>
    </location>
</feature>
<keyword evidence="3" id="KW-1185">Reference proteome</keyword>
<dbReference type="EMBL" id="JAAVMX010000008">
    <property type="protein sequence ID" value="KAF4505686.1"/>
    <property type="molecule type" value="Genomic_DNA"/>
</dbReference>
<evidence type="ECO:0008006" key="4">
    <source>
        <dbReference type="Google" id="ProtNLM"/>
    </source>
</evidence>
<gene>
    <name evidence="2" type="ORF">G6O67_007608</name>
</gene>
<evidence type="ECO:0000313" key="3">
    <source>
        <dbReference type="Proteomes" id="UP000557566"/>
    </source>
</evidence>
<protein>
    <recommendedName>
        <fullName evidence="4">Ankyrin 2,3/unc44</fullName>
    </recommendedName>
</protein>
<comment type="caution">
    <text evidence="2">The sequence shown here is derived from an EMBL/GenBank/DDBJ whole genome shotgun (WGS) entry which is preliminary data.</text>
</comment>
<name>A0A8H4LVI4_9HYPO</name>
<sequence length="606" mass="69936">MSAKLSAREIVAYDDSELDRYLEQNGRHVSVRDPENLPESFIRRLRDRVHHPSDAVSRPLDLDQVSARLLQLAPNSKVPLNDEYIPSPGHTPPSWSISGSTPSPLSTEEQFRRDQEREKRFCEKLVKDGARPWYDVHRIDEISKNPRKHDEILRYWQGSYAKEDPDHWFVFGGQWQRWKQFREWQGQTRQQGRISQCTDRCKELVKNTSTSSFELNQDPERQDKLATWIEYLSYECTIYDQHARYKHSEPRYIKALKKLQDSRILRPHETVEFISSIEYRWQEENEGKQAAQAMESAEKALLSAQKATAKPWSAARQQLAVAQSELVSAKRRLESFERRSELIEQFIVDTAKYRKAKREAERQTMLLQWVREQIPLIEVELNQSDRVDAARDQIGRDRLTEKSTTSQRESRKRRRDVSPDDRAPMKRSRHVYTRSRPSPGEDARDTLTTIVRVSGLDTDEDNSGKRKKQELMHPESIPVPGSTAVLPQVGEEQTHPHSAIDRDHVQDLSRSDAKSFLVRNAARTWDDLAVTTVVPIRELIGDAAYSGRKKVTGPPLPGFTGVGHQNRQQNSEVTGRTRVRVGGPTWTAEQAGRTAPLTVWDKVKDG</sequence>
<feature type="region of interest" description="Disordered" evidence="1">
    <location>
        <begin position="556"/>
        <end position="606"/>
    </location>
</feature>